<feature type="domain" description="RING-type" evidence="9">
    <location>
        <begin position="552"/>
        <end position="763"/>
    </location>
</feature>
<feature type="compositionally biased region" description="Polar residues" evidence="8">
    <location>
        <begin position="935"/>
        <end position="946"/>
    </location>
</feature>
<dbReference type="GO" id="GO:0043130">
    <property type="term" value="F:ubiquitin binding"/>
    <property type="evidence" value="ECO:0007669"/>
    <property type="project" value="TreeGrafter"/>
</dbReference>
<keyword evidence="7" id="KW-0862">Zinc</keyword>
<dbReference type="Proteomes" id="UP001166286">
    <property type="component" value="Unassembled WGS sequence"/>
</dbReference>
<dbReference type="GO" id="GO:0003676">
    <property type="term" value="F:nucleic acid binding"/>
    <property type="evidence" value="ECO:0007669"/>
    <property type="project" value="InterPro"/>
</dbReference>
<dbReference type="GO" id="GO:0097039">
    <property type="term" value="P:protein linear polyubiquitination"/>
    <property type="evidence" value="ECO:0007669"/>
    <property type="project" value="TreeGrafter"/>
</dbReference>
<feature type="region of interest" description="Disordered" evidence="8">
    <location>
        <begin position="886"/>
        <end position="1040"/>
    </location>
</feature>
<dbReference type="InterPro" id="IPR002867">
    <property type="entry name" value="IBR_dom"/>
</dbReference>
<dbReference type="SMART" id="SM00184">
    <property type="entry name" value="RING"/>
    <property type="match status" value="1"/>
</dbReference>
<dbReference type="InterPro" id="IPR051628">
    <property type="entry name" value="LUBAC_E3_Ligases"/>
</dbReference>
<reference evidence="10" key="1">
    <citation type="submission" date="2023-03" db="EMBL/GenBank/DDBJ databases">
        <title>Complete genome of Cladonia borealis.</title>
        <authorList>
            <person name="Park H."/>
        </authorList>
    </citation>
    <scope>NUCLEOTIDE SEQUENCE</scope>
    <source>
        <strain evidence="10">ANT050790</strain>
    </source>
</reference>
<keyword evidence="2" id="KW-0808">Transferase</keyword>
<dbReference type="Pfam" id="PF01485">
    <property type="entry name" value="IBR"/>
    <property type="match status" value="1"/>
</dbReference>
<dbReference type="GO" id="GO:0004842">
    <property type="term" value="F:ubiquitin-protein transferase activity"/>
    <property type="evidence" value="ECO:0007669"/>
    <property type="project" value="TreeGrafter"/>
</dbReference>
<evidence type="ECO:0000256" key="8">
    <source>
        <dbReference type="SAM" id="MobiDB-lite"/>
    </source>
</evidence>
<dbReference type="CDD" id="cd00590">
    <property type="entry name" value="RRM_SF"/>
    <property type="match status" value="1"/>
</dbReference>
<evidence type="ECO:0000313" key="11">
    <source>
        <dbReference type="Proteomes" id="UP001166286"/>
    </source>
</evidence>
<dbReference type="InterPro" id="IPR001841">
    <property type="entry name" value="Znf_RING"/>
</dbReference>
<feature type="compositionally biased region" description="Acidic residues" evidence="8">
    <location>
        <begin position="925"/>
        <end position="934"/>
    </location>
</feature>
<dbReference type="InterPro" id="IPR013083">
    <property type="entry name" value="Znf_RING/FYVE/PHD"/>
</dbReference>
<keyword evidence="4" id="KW-0677">Repeat</keyword>
<dbReference type="EMBL" id="JAFEKC020000008">
    <property type="protein sequence ID" value="KAK0513092.1"/>
    <property type="molecule type" value="Genomic_DNA"/>
</dbReference>
<evidence type="ECO:0000256" key="7">
    <source>
        <dbReference type="ARBA" id="ARBA00022833"/>
    </source>
</evidence>
<accession>A0AA39R1C1</accession>
<dbReference type="InterPro" id="IPR044066">
    <property type="entry name" value="TRIAD_supradom"/>
</dbReference>
<evidence type="ECO:0000256" key="2">
    <source>
        <dbReference type="ARBA" id="ARBA00022679"/>
    </source>
</evidence>
<dbReference type="SUPFAM" id="SSF57850">
    <property type="entry name" value="RING/U-box"/>
    <property type="match status" value="2"/>
</dbReference>
<evidence type="ECO:0000313" key="10">
    <source>
        <dbReference type="EMBL" id="KAK0513092.1"/>
    </source>
</evidence>
<dbReference type="PANTHER" id="PTHR22770">
    <property type="entry name" value="UBIQUITIN CONJUGATING ENZYME 7 INTERACTING PROTEIN-RELATED"/>
    <property type="match status" value="1"/>
</dbReference>
<protein>
    <recommendedName>
        <fullName evidence="9">RING-type domain-containing protein</fullName>
    </recommendedName>
</protein>
<sequence length="1057" mass="118751">MICQPCATGGCLRRDACLSYYCMCTHDLFTSIQGLNGAGSLPGKDGVYRELRGALVRFGPGAEVSGVDFSSDDYCEVRISCEQQASGAEQLQDYLATLGELVPKSCITSMEGPEGTCLSTYIRVKDRDAAETLKAKLAPDPLRHLFPEFKVDIKHGVLEDWSTSCFSDIHLQINSIRCYWLRPARKALLYFDTIYQAKLAKEILRATEIRVHGRRISARYRASHSHSGQPVVRIRYLDTSATHQTIIDKLPVNVRPSAIGLEDPSYLTTFPHVEQAMMDLLSTYGPIEEWRVAEKCNSRESRAIVRFRNFNDAQAAARGLDGYRPPEIGHSRLKMRRNVSVRFRRIPGPVYDVLKEEVYNLREDLHQAGQLQLEVQDEMNGCQREFVGVQLDGRHALTVAEAKSAVQHLLAGELAMWDDFKLWDNWFAKSKGSTFFAELSAMYEGFVRVDVNTEQIFLYGSAQVKEGMQNAIVEKLIMQKRQSIVLPDPEDLERATQEGYRKIIEAIAQHGAGLDVESSTDNMTINGASENHDTAIHLLHEPNLQTHDDNNSKPDCSVCLTPASDPFQTTCGHTYCKSCFAHQCSAAISNSIIPIRCLGDSDKCSHIFTLEELKTYITHESFEQLLEKSLAQYVRCNSRSLRHCPTPDCPSIYRPTTGWDQLLCHSCLNIICISCQAQEHYDMSCEAYQAAIKAEEKFTKWKEENNVKECPKCDASMEKINGCNHIECTNCANHICWQCMASFTNGPEVYRHMQEEHGTFMPLGEGWGEVEEDDEEEEEDEEDAAFAQELELAVREFPRLVQEMPDVDGWQPPTPPPAATPPLPFNHARMDDAFFENLPPLAPPPFNNAPLDHPLAQTPPTQAPNRHAAHVINFIFRLAGQLGENAPWVPHPRRRRPATPEPQPPAPIADDDDNGITEAIGDQQFESDSEDDFETASSGSHTTDASGTGLDRSPSESDGDIDSETFPPLLEDDDEMLPLGDDDNFELPPSIEEDDEMSIEAEDDETSTTDPESELETASTTTTDSETESENDIEENRLYPYGYRNRLWRDVVLEVRR</sequence>
<evidence type="ECO:0000256" key="3">
    <source>
        <dbReference type="ARBA" id="ARBA00022723"/>
    </source>
</evidence>
<dbReference type="AlphaFoldDB" id="A0AA39R1C1"/>
<organism evidence="10 11">
    <name type="scientific">Cladonia borealis</name>
    <dbReference type="NCBI Taxonomy" id="184061"/>
    <lineage>
        <taxon>Eukaryota</taxon>
        <taxon>Fungi</taxon>
        <taxon>Dikarya</taxon>
        <taxon>Ascomycota</taxon>
        <taxon>Pezizomycotina</taxon>
        <taxon>Lecanoromycetes</taxon>
        <taxon>OSLEUM clade</taxon>
        <taxon>Lecanoromycetidae</taxon>
        <taxon>Lecanorales</taxon>
        <taxon>Lecanorineae</taxon>
        <taxon>Cladoniaceae</taxon>
        <taxon>Cladonia</taxon>
    </lineage>
</organism>
<name>A0AA39R1C1_9LECA</name>
<dbReference type="PANTHER" id="PTHR22770:SF13">
    <property type="entry name" value="RING-TYPE DOMAIN-CONTAINING PROTEIN"/>
    <property type="match status" value="1"/>
</dbReference>
<dbReference type="GO" id="GO:0000151">
    <property type="term" value="C:ubiquitin ligase complex"/>
    <property type="evidence" value="ECO:0007669"/>
    <property type="project" value="TreeGrafter"/>
</dbReference>
<evidence type="ECO:0000259" key="9">
    <source>
        <dbReference type="PROSITE" id="PS51873"/>
    </source>
</evidence>
<dbReference type="CDD" id="cd20335">
    <property type="entry name" value="BRcat_RBR"/>
    <property type="match status" value="1"/>
</dbReference>
<dbReference type="InterPro" id="IPR013087">
    <property type="entry name" value="Znf_C2H2_type"/>
</dbReference>
<evidence type="ECO:0000256" key="4">
    <source>
        <dbReference type="ARBA" id="ARBA00022737"/>
    </source>
</evidence>
<dbReference type="GO" id="GO:0008270">
    <property type="term" value="F:zinc ion binding"/>
    <property type="evidence" value="ECO:0007669"/>
    <property type="project" value="UniProtKB-KW"/>
</dbReference>
<dbReference type="Pfam" id="PF13445">
    <property type="entry name" value="zf-RING_UBOX"/>
    <property type="match status" value="1"/>
</dbReference>
<comment type="pathway">
    <text evidence="1">Protein modification; protein ubiquitination.</text>
</comment>
<dbReference type="PROSITE" id="PS00028">
    <property type="entry name" value="ZINC_FINGER_C2H2_1"/>
    <property type="match status" value="1"/>
</dbReference>
<dbReference type="CDD" id="cd22585">
    <property type="entry name" value="Rcat_RBR_DEAH12-like"/>
    <property type="match status" value="1"/>
</dbReference>
<comment type="caution">
    <text evidence="10">The sequence shown here is derived from an EMBL/GenBank/DDBJ whole genome shotgun (WGS) entry which is preliminary data.</text>
</comment>
<dbReference type="InterPro" id="IPR027370">
    <property type="entry name" value="Znf-RING_euk"/>
</dbReference>
<evidence type="ECO:0000256" key="5">
    <source>
        <dbReference type="ARBA" id="ARBA00022771"/>
    </source>
</evidence>
<evidence type="ECO:0000256" key="1">
    <source>
        <dbReference type="ARBA" id="ARBA00004906"/>
    </source>
</evidence>
<keyword evidence="11" id="KW-1185">Reference proteome</keyword>
<dbReference type="PROSITE" id="PS51873">
    <property type="entry name" value="TRIAD"/>
    <property type="match status" value="1"/>
</dbReference>
<gene>
    <name evidence="10" type="ORF">JMJ35_004078</name>
</gene>
<feature type="compositionally biased region" description="Acidic residues" evidence="8">
    <location>
        <begin position="970"/>
        <end position="1015"/>
    </location>
</feature>
<proteinExistence type="predicted"/>
<keyword evidence="3" id="KW-0479">Metal-binding</keyword>
<keyword evidence="6" id="KW-0833">Ubl conjugation pathway</keyword>
<keyword evidence="5" id="KW-0863">Zinc-finger</keyword>
<dbReference type="GO" id="GO:0043161">
    <property type="term" value="P:proteasome-mediated ubiquitin-dependent protein catabolic process"/>
    <property type="evidence" value="ECO:0007669"/>
    <property type="project" value="TreeGrafter"/>
</dbReference>
<dbReference type="Gene3D" id="3.30.40.10">
    <property type="entry name" value="Zinc/RING finger domain, C3HC4 (zinc finger)"/>
    <property type="match status" value="1"/>
</dbReference>
<dbReference type="SUPFAM" id="SSF54928">
    <property type="entry name" value="RNA-binding domain, RBD"/>
    <property type="match status" value="1"/>
</dbReference>
<dbReference type="Pfam" id="PF22191">
    <property type="entry name" value="IBR_1"/>
    <property type="match status" value="1"/>
</dbReference>
<dbReference type="Gene3D" id="1.20.120.1750">
    <property type="match status" value="1"/>
</dbReference>
<dbReference type="InterPro" id="IPR035979">
    <property type="entry name" value="RBD_domain_sf"/>
</dbReference>
<dbReference type="SMART" id="SM00647">
    <property type="entry name" value="IBR"/>
    <property type="match status" value="2"/>
</dbReference>
<evidence type="ECO:0000256" key="6">
    <source>
        <dbReference type="ARBA" id="ARBA00022786"/>
    </source>
</evidence>